<dbReference type="InterPro" id="IPR002763">
    <property type="entry name" value="DUF72"/>
</dbReference>
<dbReference type="Proteomes" id="UP000298763">
    <property type="component" value="Chromosome"/>
</dbReference>
<sequence length="312" mass="35725">MRGAGARLRVGISGWRYEPWRNVFYPPGLAQARELDFASRAVPTIEINGSFYSLQRPKSYQEWYDATPEDFVFSHKGNRFITHMRRLREPAPSLANVFASGVLALREKLGPFLWQLPPNFQFDAETIEGFLAALPHDTEAALEMARRHEPRMEGRAYLEIDRKRPLRHALEIRHESFNDAAFVKLLRKYKVALVVADTAGKWPDFEDVTADFVYLRLHGEKELYAGGYTDEALDDWARRIRAWSTGGQPDGARLISGAAPPRRASRDVYCYFDNDIKVHAPFDARRLLARLDAEDGLAPLIDPRPDPRQDSR</sequence>
<reference evidence="2 3" key="1">
    <citation type="submission" date="2019-05" db="EMBL/GenBank/DDBJ databases">
        <title>Draft Genome Sequences of Six Type Strains of the Genus Massilia.</title>
        <authorList>
            <person name="Miess H."/>
            <person name="Frediansyhah A."/>
            <person name="Gross H."/>
        </authorList>
    </citation>
    <scope>NUCLEOTIDE SEQUENCE [LARGE SCALE GENOMIC DNA]</scope>
    <source>
        <strain evidence="2 3">DSMZ 26121</strain>
    </source>
</reference>
<dbReference type="PANTHER" id="PTHR30348:SF4">
    <property type="entry name" value="DUF72 DOMAIN-CONTAINING PROTEIN"/>
    <property type="match status" value="1"/>
</dbReference>
<dbReference type="Pfam" id="PF01904">
    <property type="entry name" value="DUF72"/>
    <property type="match status" value="1"/>
</dbReference>
<dbReference type="RefSeq" id="WP_137312432.1">
    <property type="nucleotide sequence ID" value="NZ_CP040017.1"/>
</dbReference>
<gene>
    <name evidence="2" type="ORF">FCL38_03235</name>
    <name evidence="1" type="ORF">FHS02_000243</name>
</gene>
<protein>
    <submittedName>
        <fullName evidence="2">DUF72 domain-containing protein</fullName>
    </submittedName>
    <submittedName>
        <fullName evidence="1">Uncharacterized protein YecE (DUF72 family)</fullName>
    </submittedName>
</protein>
<dbReference type="EMBL" id="JACHXS010000001">
    <property type="protein sequence ID" value="MBB3219456.1"/>
    <property type="molecule type" value="Genomic_DNA"/>
</dbReference>
<keyword evidence="3" id="KW-1185">Reference proteome</keyword>
<accession>A0A4P8HMR1</accession>
<evidence type="ECO:0000313" key="1">
    <source>
        <dbReference type="EMBL" id="MBB3219456.1"/>
    </source>
</evidence>
<organism evidence="1 4">
    <name type="scientific">Pseudoduganella umbonata</name>
    <dbReference type="NCBI Taxonomy" id="864828"/>
    <lineage>
        <taxon>Bacteria</taxon>
        <taxon>Pseudomonadati</taxon>
        <taxon>Pseudomonadota</taxon>
        <taxon>Betaproteobacteria</taxon>
        <taxon>Burkholderiales</taxon>
        <taxon>Oxalobacteraceae</taxon>
        <taxon>Telluria group</taxon>
        <taxon>Pseudoduganella</taxon>
    </lineage>
</organism>
<dbReference type="OrthoDB" id="9780310at2"/>
<dbReference type="PANTHER" id="PTHR30348">
    <property type="entry name" value="UNCHARACTERIZED PROTEIN YECE"/>
    <property type="match status" value="1"/>
</dbReference>
<dbReference type="InterPro" id="IPR036520">
    <property type="entry name" value="UPF0759_sf"/>
</dbReference>
<evidence type="ECO:0000313" key="3">
    <source>
        <dbReference type="Proteomes" id="UP000298763"/>
    </source>
</evidence>
<dbReference type="EMBL" id="CP040017">
    <property type="protein sequence ID" value="QCP09545.1"/>
    <property type="molecule type" value="Genomic_DNA"/>
</dbReference>
<dbReference type="AlphaFoldDB" id="A0A4P8HMR1"/>
<dbReference type="SUPFAM" id="SSF117396">
    <property type="entry name" value="TM1631-like"/>
    <property type="match status" value="1"/>
</dbReference>
<dbReference type="Gene3D" id="3.20.20.410">
    <property type="entry name" value="Protein of unknown function UPF0759"/>
    <property type="match status" value="1"/>
</dbReference>
<proteinExistence type="predicted"/>
<dbReference type="Proteomes" id="UP000584325">
    <property type="component" value="Unassembled WGS sequence"/>
</dbReference>
<evidence type="ECO:0000313" key="4">
    <source>
        <dbReference type="Proteomes" id="UP000584325"/>
    </source>
</evidence>
<reference evidence="1 4" key="2">
    <citation type="submission" date="2020-08" db="EMBL/GenBank/DDBJ databases">
        <title>Genomic Encyclopedia of Type Strains, Phase III (KMG-III): the genomes of soil and plant-associated and newly described type strains.</title>
        <authorList>
            <person name="Whitman W."/>
        </authorList>
    </citation>
    <scope>NUCLEOTIDE SEQUENCE [LARGE SCALE GENOMIC DNA]</scope>
    <source>
        <strain evidence="1 4">CECT 7753</strain>
    </source>
</reference>
<name>A0A4P8HMR1_9BURK</name>
<evidence type="ECO:0000313" key="2">
    <source>
        <dbReference type="EMBL" id="QCP09545.1"/>
    </source>
</evidence>